<comment type="subcellular location">
    <subcellularLocation>
        <location evidence="1">Nucleus</location>
    </subcellularLocation>
</comment>
<dbReference type="PANTHER" id="PTHR47338:SF29">
    <property type="entry name" value="ZN(2)-C6 FUNGAL-TYPE DOMAIN-CONTAINING PROTEIN"/>
    <property type="match status" value="1"/>
</dbReference>
<sequence>QKCDGTRPMCGQCSRYSVAFGDCEYTDNGQSSAQMLEEQISILQERIEELEKPKDKPQASGSRGYSVAPSQMSPSTTMGLGPLLTHFCVSFHSRPHFPTHQLNRSTTDVGCIWESPGHEFNADCEFPGLGSASESVHNFLHNATCFGFFLDTQAFHDAVTSSNGRTLPPVLLNVMYLWGVHLSNDARITVYEPAFLHNALRSTAGSLVGTHPRTLLHSAQTSVLLAHYFLRNGRTLEGRYHTSAALATVLSAGLNLIRGRSRPPSAEALPPTGDALEEGERIACFWAVLTLNNCWASVDGGTYSPEGLEIDTPWPLEPRDYVERPHMLPRHSSGTVARFLANNSEDAASNAALYAKVGILFEAATRLGARYRENGISRSDSELGALDRRIDVFAAALPPVQSKILLIVHTLAHGATIRLHEPLANNHSFARTKALSAACAISNILLKTDIPKVGVIDPVISPLWTSSCRVLIAEIVRQRAQGGPTQSLIDALNIVVAAMRIFAPDCRLFSAFSAYVLVYDLI</sequence>
<keyword evidence="2" id="KW-0479">Metal-binding</keyword>
<dbReference type="Proteomes" id="UP001218218">
    <property type="component" value="Unassembled WGS sequence"/>
</dbReference>
<evidence type="ECO:0000256" key="5">
    <source>
        <dbReference type="ARBA" id="ARBA00023242"/>
    </source>
</evidence>
<evidence type="ECO:0008006" key="9">
    <source>
        <dbReference type="Google" id="ProtNLM"/>
    </source>
</evidence>
<dbReference type="CDD" id="cd00067">
    <property type="entry name" value="GAL4"/>
    <property type="match status" value="1"/>
</dbReference>
<dbReference type="CDD" id="cd12148">
    <property type="entry name" value="fungal_TF_MHR"/>
    <property type="match status" value="1"/>
</dbReference>
<evidence type="ECO:0000313" key="7">
    <source>
        <dbReference type="EMBL" id="KAJ7302798.1"/>
    </source>
</evidence>
<dbReference type="GO" id="GO:0005634">
    <property type="term" value="C:nucleus"/>
    <property type="evidence" value="ECO:0007669"/>
    <property type="project" value="UniProtKB-SubCell"/>
</dbReference>
<evidence type="ECO:0000313" key="8">
    <source>
        <dbReference type="Proteomes" id="UP001218218"/>
    </source>
</evidence>
<protein>
    <recommendedName>
        <fullName evidence="9">Transcription factor domain-containing protein</fullName>
    </recommendedName>
</protein>
<dbReference type="AlphaFoldDB" id="A0AAD6Z117"/>
<keyword evidence="5" id="KW-0539">Nucleus</keyword>
<keyword evidence="8" id="KW-1185">Reference proteome</keyword>
<feature type="region of interest" description="Disordered" evidence="6">
    <location>
        <begin position="50"/>
        <end position="73"/>
    </location>
</feature>
<reference evidence="7" key="1">
    <citation type="submission" date="2023-03" db="EMBL/GenBank/DDBJ databases">
        <title>Massive genome expansion in bonnet fungi (Mycena s.s.) driven by repeated elements and novel gene families across ecological guilds.</title>
        <authorList>
            <consortium name="Lawrence Berkeley National Laboratory"/>
            <person name="Harder C.B."/>
            <person name="Miyauchi S."/>
            <person name="Viragh M."/>
            <person name="Kuo A."/>
            <person name="Thoen E."/>
            <person name="Andreopoulos B."/>
            <person name="Lu D."/>
            <person name="Skrede I."/>
            <person name="Drula E."/>
            <person name="Henrissat B."/>
            <person name="Morin E."/>
            <person name="Kohler A."/>
            <person name="Barry K."/>
            <person name="LaButti K."/>
            <person name="Morin E."/>
            <person name="Salamov A."/>
            <person name="Lipzen A."/>
            <person name="Mereny Z."/>
            <person name="Hegedus B."/>
            <person name="Baldrian P."/>
            <person name="Stursova M."/>
            <person name="Weitz H."/>
            <person name="Taylor A."/>
            <person name="Grigoriev I.V."/>
            <person name="Nagy L.G."/>
            <person name="Martin F."/>
            <person name="Kauserud H."/>
        </authorList>
    </citation>
    <scope>NUCLEOTIDE SEQUENCE</scope>
    <source>
        <strain evidence="7">CBHHK002</strain>
    </source>
</reference>
<dbReference type="InterPro" id="IPR001138">
    <property type="entry name" value="Zn2Cys6_DnaBD"/>
</dbReference>
<evidence type="ECO:0000256" key="2">
    <source>
        <dbReference type="ARBA" id="ARBA00022723"/>
    </source>
</evidence>
<gene>
    <name evidence="7" type="ORF">DFH08DRAFT_722621</name>
</gene>
<evidence type="ECO:0000256" key="6">
    <source>
        <dbReference type="SAM" id="MobiDB-lite"/>
    </source>
</evidence>
<dbReference type="EMBL" id="JARIHO010000111">
    <property type="protein sequence ID" value="KAJ7302798.1"/>
    <property type="molecule type" value="Genomic_DNA"/>
</dbReference>
<keyword evidence="4" id="KW-0804">Transcription</keyword>
<keyword evidence="3" id="KW-0805">Transcription regulation</keyword>
<evidence type="ECO:0000256" key="1">
    <source>
        <dbReference type="ARBA" id="ARBA00004123"/>
    </source>
</evidence>
<name>A0AAD6Z117_9AGAR</name>
<evidence type="ECO:0000256" key="4">
    <source>
        <dbReference type="ARBA" id="ARBA00023163"/>
    </source>
</evidence>
<feature type="non-terminal residue" evidence="7">
    <location>
        <position position="1"/>
    </location>
</feature>
<evidence type="ECO:0000256" key="3">
    <source>
        <dbReference type="ARBA" id="ARBA00023015"/>
    </source>
</evidence>
<organism evidence="7 8">
    <name type="scientific">Mycena albidolilacea</name>
    <dbReference type="NCBI Taxonomy" id="1033008"/>
    <lineage>
        <taxon>Eukaryota</taxon>
        <taxon>Fungi</taxon>
        <taxon>Dikarya</taxon>
        <taxon>Basidiomycota</taxon>
        <taxon>Agaricomycotina</taxon>
        <taxon>Agaricomycetes</taxon>
        <taxon>Agaricomycetidae</taxon>
        <taxon>Agaricales</taxon>
        <taxon>Marasmiineae</taxon>
        <taxon>Mycenaceae</taxon>
        <taxon>Mycena</taxon>
    </lineage>
</organism>
<dbReference type="InterPro" id="IPR036864">
    <property type="entry name" value="Zn2-C6_fun-type_DNA-bd_sf"/>
</dbReference>
<dbReference type="GO" id="GO:0000981">
    <property type="term" value="F:DNA-binding transcription factor activity, RNA polymerase II-specific"/>
    <property type="evidence" value="ECO:0007669"/>
    <property type="project" value="InterPro"/>
</dbReference>
<proteinExistence type="predicted"/>
<dbReference type="Gene3D" id="4.10.240.10">
    <property type="entry name" value="Zn(2)-C6 fungal-type DNA-binding domain"/>
    <property type="match status" value="1"/>
</dbReference>
<dbReference type="InterPro" id="IPR050815">
    <property type="entry name" value="TF_fung"/>
</dbReference>
<dbReference type="PANTHER" id="PTHR47338">
    <property type="entry name" value="ZN(II)2CYS6 TRANSCRIPTION FACTOR (EUROFUNG)-RELATED"/>
    <property type="match status" value="1"/>
</dbReference>
<comment type="caution">
    <text evidence="7">The sequence shown here is derived from an EMBL/GenBank/DDBJ whole genome shotgun (WGS) entry which is preliminary data.</text>
</comment>
<feature type="compositionally biased region" description="Polar residues" evidence="6">
    <location>
        <begin position="59"/>
        <end position="73"/>
    </location>
</feature>
<dbReference type="GO" id="GO:0008270">
    <property type="term" value="F:zinc ion binding"/>
    <property type="evidence" value="ECO:0007669"/>
    <property type="project" value="InterPro"/>
</dbReference>
<accession>A0AAD6Z117</accession>